<dbReference type="InterPro" id="IPR011611">
    <property type="entry name" value="PfkB_dom"/>
</dbReference>
<evidence type="ECO:0000256" key="5">
    <source>
        <dbReference type="ARBA" id="ARBA00022723"/>
    </source>
</evidence>
<keyword evidence="6 12" id="KW-0547">Nucleotide-binding</keyword>
<dbReference type="Proteomes" id="UP000626786">
    <property type="component" value="Unassembled WGS sequence"/>
</dbReference>
<keyword evidence="15" id="KW-1185">Reference proteome</keyword>
<dbReference type="InterPro" id="IPR002173">
    <property type="entry name" value="Carboh/pur_kinase_PfkB_CS"/>
</dbReference>
<feature type="binding site" evidence="12">
    <location>
        <begin position="13"/>
        <end position="15"/>
    </location>
    <ligand>
        <name>substrate</name>
    </ligand>
</feature>
<evidence type="ECO:0000256" key="9">
    <source>
        <dbReference type="ARBA" id="ARBA00022842"/>
    </source>
</evidence>
<feature type="domain" description="Carbohydrate kinase PfkB" evidence="13">
    <location>
        <begin position="4"/>
        <end position="287"/>
    </location>
</feature>
<evidence type="ECO:0000256" key="4">
    <source>
        <dbReference type="ARBA" id="ARBA00022679"/>
    </source>
</evidence>
<comment type="catalytic activity">
    <reaction evidence="12">
        <text>D-ribose + ATP = D-ribose 5-phosphate + ADP + H(+)</text>
        <dbReference type="Rhea" id="RHEA:13697"/>
        <dbReference type="ChEBI" id="CHEBI:15378"/>
        <dbReference type="ChEBI" id="CHEBI:30616"/>
        <dbReference type="ChEBI" id="CHEBI:47013"/>
        <dbReference type="ChEBI" id="CHEBI:78346"/>
        <dbReference type="ChEBI" id="CHEBI:456216"/>
        <dbReference type="EC" id="2.7.1.15"/>
    </reaction>
</comment>
<protein>
    <recommendedName>
        <fullName evidence="3 12">Ribokinase</fullName>
        <shortName evidence="12">RK</shortName>
        <ecNumber evidence="2 12">2.7.1.15</ecNumber>
    </recommendedName>
</protein>
<dbReference type="PANTHER" id="PTHR10584">
    <property type="entry name" value="SUGAR KINASE"/>
    <property type="match status" value="1"/>
</dbReference>
<dbReference type="PANTHER" id="PTHR10584:SF166">
    <property type="entry name" value="RIBOKINASE"/>
    <property type="match status" value="1"/>
</dbReference>
<dbReference type="InterPro" id="IPR002139">
    <property type="entry name" value="Ribo/fructo_kinase"/>
</dbReference>
<dbReference type="InterPro" id="IPR029056">
    <property type="entry name" value="Ribokinase-like"/>
</dbReference>
<dbReference type="EMBL" id="JACSQN010000018">
    <property type="protein sequence ID" value="MBD7985970.1"/>
    <property type="molecule type" value="Genomic_DNA"/>
</dbReference>
<evidence type="ECO:0000256" key="10">
    <source>
        <dbReference type="ARBA" id="ARBA00022958"/>
    </source>
</evidence>
<dbReference type="NCBIfam" id="TIGR02152">
    <property type="entry name" value="D_ribokin_bact"/>
    <property type="match status" value="1"/>
</dbReference>
<comment type="caution">
    <text evidence="12">Lacks conserved residue(s) required for the propagation of feature annotation.</text>
</comment>
<keyword evidence="10 12" id="KW-0630">Potassium</keyword>
<feature type="active site" description="Proton acceptor" evidence="12">
    <location>
        <position position="245"/>
    </location>
</feature>
<dbReference type="PROSITE" id="PS00584">
    <property type="entry name" value="PFKB_KINASES_2"/>
    <property type="match status" value="1"/>
</dbReference>
<gene>
    <name evidence="12 14" type="primary">rbsK</name>
    <name evidence="14" type="ORF">H9649_15470</name>
</gene>
<evidence type="ECO:0000256" key="12">
    <source>
        <dbReference type="HAMAP-Rule" id="MF_01987"/>
    </source>
</evidence>
<feature type="binding site" evidence="12">
    <location>
        <position position="275"/>
    </location>
    <ligand>
        <name>K(+)</name>
        <dbReference type="ChEBI" id="CHEBI:29103"/>
    </ligand>
</feature>
<evidence type="ECO:0000256" key="8">
    <source>
        <dbReference type="ARBA" id="ARBA00022840"/>
    </source>
</evidence>
<evidence type="ECO:0000259" key="13">
    <source>
        <dbReference type="Pfam" id="PF00294"/>
    </source>
</evidence>
<comment type="cofactor">
    <cofactor evidence="12">
        <name>Mg(2+)</name>
        <dbReference type="ChEBI" id="CHEBI:18420"/>
    </cofactor>
    <text evidence="12">Requires a divalent cation, most likely magnesium in vivo, as an electrophilic catalyst to aid phosphoryl group transfer. It is the chelate of the metal and the nucleotide that is the actual substrate.</text>
</comment>
<feature type="binding site" evidence="12">
    <location>
        <begin position="244"/>
        <end position="245"/>
    </location>
    <ligand>
        <name>ATP</name>
        <dbReference type="ChEBI" id="CHEBI:30616"/>
    </ligand>
</feature>
<evidence type="ECO:0000256" key="1">
    <source>
        <dbReference type="ARBA" id="ARBA00005380"/>
    </source>
</evidence>
<feature type="binding site" evidence="12">
    <location>
        <position position="185"/>
    </location>
    <ligand>
        <name>ATP</name>
        <dbReference type="ChEBI" id="CHEBI:30616"/>
    </ligand>
</feature>
<dbReference type="InterPro" id="IPR011877">
    <property type="entry name" value="Ribokinase"/>
</dbReference>
<sequence length="309" mass="32471">MAASKIIVVGSMNMDLVTSTNRIPAVGETVIGDAFHTTPGGKGANQAMAAARLGAEVTMVGAVGDDAFGEAAMNNLKQQGIGTDAIRIVEGCSTGIAAITVSDGDNSIIVVPGANHSITPAVIEAQEEVLKNSDMLLVQLEIPLDSVIRAVQLAKKHNIRTILNPAPIQPLPMELLEMVDYLTPNEHEQTLLFASTDGSVKQLERLKEKCIVTKGSKGVMLYQNGEEILIPGVEVEAVDTTGAGDSFNGALAFALCQGKSVEEACRFANVVGAISVTKFGAQAGMPTMEEVEGFLRTLNVRNAKGRNIE</sequence>
<keyword evidence="9 12" id="KW-0460">Magnesium</keyword>
<comment type="activity regulation">
    <text evidence="12">Activated by a monovalent cation that binds near, but not in, the active site. The most likely occupant of the site in vivo is potassium. Ion binding induces a conformational change that may alter substrate affinity.</text>
</comment>
<evidence type="ECO:0000256" key="2">
    <source>
        <dbReference type="ARBA" id="ARBA00012035"/>
    </source>
</evidence>
<organism evidence="14 15">
    <name type="scientific">Sporosarcina quadrami</name>
    <dbReference type="NCBI Taxonomy" id="2762234"/>
    <lineage>
        <taxon>Bacteria</taxon>
        <taxon>Bacillati</taxon>
        <taxon>Bacillota</taxon>
        <taxon>Bacilli</taxon>
        <taxon>Bacillales</taxon>
        <taxon>Caryophanaceae</taxon>
        <taxon>Sporosarcina</taxon>
    </lineage>
</organism>
<comment type="similarity">
    <text evidence="1">Belongs to the carbohydrate kinase pfkB family.</text>
</comment>
<keyword evidence="7 12" id="KW-0418">Kinase</keyword>
<dbReference type="Pfam" id="PF00294">
    <property type="entry name" value="PfkB"/>
    <property type="match status" value="1"/>
</dbReference>
<feature type="binding site" evidence="12">
    <location>
        <position position="280"/>
    </location>
    <ligand>
        <name>K(+)</name>
        <dbReference type="ChEBI" id="CHEBI:29103"/>
    </ligand>
</feature>
<dbReference type="GO" id="GO:0004747">
    <property type="term" value="F:ribokinase activity"/>
    <property type="evidence" value="ECO:0007669"/>
    <property type="project" value="UniProtKB-EC"/>
</dbReference>
<feature type="binding site" evidence="12">
    <location>
        <position position="278"/>
    </location>
    <ligand>
        <name>K(+)</name>
        <dbReference type="ChEBI" id="CHEBI:29103"/>
    </ligand>
</feature>
<keyword evidence="12" id="KW-0963">Cytoplasm</keyword>
<feature type="binding site" evidence="12">
    <location>
        <position position="245"/>
    </location>
    <ligand>
        <name>substrate</name>
    </ligand>
</feature>
<feature type="binding site" evidence="12">
    <location>
        <begin position="41"/>
        <end position="45"/>
    </location>
    <ligand>
        <name>substrate</name>
    </ligand>
</feature>
<evidence type="ECO:0000313" key="14">
    <source>
        <dbReference type="EMBL" id="MBD7985970.1"/>
    </source>
</evidence>
<comment type="caution">
    <text evidence="14">The sequence shown here is derived from an EMBL/GenBank/DDBJ whole genome shotgun (WGS) entry which is preliminary data.</text>
</comment>
<comment type="subunit">
    <text evidence="12">Homodimer.</text>
</comment>
<dbReference type="Gene3D" id="3.40.1190.20">
    <property type="match status" value="1"/>
</dbReference>
<dbReference type="SUPFAM" id="SSF53613">
    <property type="entry name" value="Ribokinase-like"/>
    <property type="match status" value="1"/>
</dbReference>
<dbReference type="EC" id="2.7.1.15" evidence="2 12"/>
<reference evidence="14 15" key="1">
    <citation type="submission" date="2020-08" db="EMBL/GenBank/DDBJ databases">
        <title>A Genomic Blueprint of the Chicken Gut Microbiome.</title>
        <authorList>
            <person name="Gilroy R."/>
            <person name="Ravi A."/>
            <person name="Getino M."/>
            <person name="Pursley I."/>
            <person name="Horton D.L."/>
            <person name="Alikhan N.-F."/>
            <person name="Baker D."/>
            <person name="Gharbi K."/>
            <person name="Hall N."/>
            <person name="Watson M."/>
            <person name="Adriaenssens E.M."/>
            <person name="Foster-Nyarko E."/>
            <person name="Jarju S."/>
            <person name="Secka A."/>
            <person name="Antonio M."/>
            <person name="Oren A."/>
            <person name="Chaudhuri R."/>
            <person name="La Ragione R.M."/>
            <person name="Hildebrand F."/>
            <person name="Pallen M.J."/>
        </authorList>
    </citation>
    <scope>NUCLEOTIDE SEQUENCE [LARGE SCALE GENOMIC DNA]</scope>
    <source>
        <strain evidence="14 15">Sa2YVA2</strain>
    </source>
</reference>
<comment type="similarity">
    <text evidence="12">Belongs to the carbohydrate kinase PfkB family. Ribokinase subfamily.</text>
</comment>
<dbReference type="RefSeq" id="WP_191695796.1">
    <property type="nucleotide sequence ID" value="NZ_JACSQN010000018.1"/>
</dbReference>
<keyword evidence="11 12" id="KW-0119">Carbohydrate metabolism</keyword>
<proteinExistence type="inferred from homology"/>
<feature type="binding site" evidence="12">
    <location>
        <position position="269"/>
    </location>
    <ligand>
        <name>ATP</name>
        <dbReference type="ChEBI" id="CHEBI:30616"/>
    </ligand>
</feature>
<comment type="function">
    <text evidence="12">Catalyzes the phosphorylation of ribose at O-5 in a reaction requiring ATP and magnesium. The resulting D-ribose-5-phosphate can then be used either for sythesis of nucleotides, histidine, and tryptophan, or as a component of the pentose phosphate pathway.</text>
</comment>
<feature type="binding site" evidence="12">
    <location>
        <position position="141"/>
    </location>
    <ligand>
        <name>substrate</name>
    </ligand>
</feature>
<comment type="subcellular location">
    <subcellularLocation>
        <location evidence="12">Cytoplasm</location>
    </subcellularLocation>
</comment>
<comment type="pathway">
    <text evidence="12">Carbohydrate metabolism; D-ribose degradation; D-ribose 5-phosphate from beta-D-ribopyranose: step 2/2.</text>
</comment>
<feature type="binding site" evidence="12">
    <location>
        <position position="241"/>
    </location>
    <ligand>
        <name>K(+)</name>
        <dbReference type="ChEBI" id="CHEBI:29103"/>
    </ligand>
</feature>
<feature type="binding site" evidence="12">
    <location>
        <begin position="213"/>
        <end position="218"/>
    </location>
    <ligand>
        <name>ATP</name>
        <dbReference type="ChEBI" id="CHEBI:30616"/>
    </ligand>
</feature>
<name>A0ABR8UD50_9BACL</name>
<dbReference type="PRINTS" id="PR00990">
    <property type="entry name" value="RIBOKINASE"/>
</dbReference>
<keyword evidence="5 12" id="KW-0479">Metal-binding</keyword>
<accession>A0ABR8UD50</accession>
<dbReference type="HAMAP" id="MF_01987">
    <property type="entry name" value="Ribokinase"/>
    <property type="match status" value="1"/>
</dbReference>
<dbReference type="CDD" id="cd01174">
    <property type="entry name" value="ribokinase"/>
    <property type="match status" value="1"/>
</dbReference>
<evidence type="ECO:0000256" key="6">
    <source>
        <dbReference type="ARBA" id="ARBA00022741"/>
    </source>
</evidence>
<feature type="binding site" evidence="12">
    <location>
        <position position="239"/>
    </location>
    <ligand>
        <name>K(+)</name>
        <dbReference type="ChEBI" id="CHEBI:29103"/>
    </ligand>
</feature>
<evidence type="ECO:0000313" key="15">
    <source>
        <dbReference type="Proteomes" id="UP000626786"/>
    </source>
</evidence>
<keyword evidence="8 12" id="KW-0067">ATP-binding</keyword>
<evidence type="ECO:0000256" key="11">
    <source>
        <dbReference type="ARBA" id="ARBA00023277"/>
    </source>
</evidence>
<keyword evidence="4 12" id="KW-0808">Transferase</keyword>
<evidence type="ECO:0000256" key="7">
    <source>
        <dbReference type="ARBA" id="ARBA00022777"/>
    </source>
</evidence>
<evidence type="ECO:0000256" key="3">
    <source>
        <dbReference type="ARBA" id="ARBA00016943"/>
    </source>
</evidence>